<reference evidence="1 2" key="1">
    <citation type="submission" date="2020-08" db="EMBL/GenBank/DDBJ databases">
        <title>Genomic Encyclopedia of Type Strains, Phase IV (KMG-IV): sequencing the most valuable type-strain genomes for metagenomic binning, comparative biology and taxonomic classification.</title>
        <authorList>
            <person name="Goeker M."/>
        </authorList>
    </citation>
    <scope>NUCLEOTIDE SEQUENCE [LARGE SCALE GENOMIC DNA]</scope>
    <source>
        <strain evidence="1 2">DSM 40141</strain>
    </source>
</reference>
<dbReference type="Proteomes" id="UP000540423">
    <property type="component" value="Unassembled WGS sequence"/>
</dbReference>
<organism evidence="1 2">
    <name type="scientific">Streptomyces candidus</name>
    <dbReference type="NCBI Taxonomy" id="67283"/>
    <lineage>
        <taxon>Bacteria</taxon>
        <taxon>Bacillati</taxon>
        <taxon>Actinomycetota</taxon>
        <taxon>Actinomycetes</taxon>
        <taxon>Kitasatosporales</taxon>
        <taxon>Streptomycetaceae</taxon>
        <taxon>Streptomyces</taxon>
    </lineage>
</organism>
<evidence type="ECO:0000313" key="1">
    <source>
        <dbReference type="EMBL" id="MBB6439530.1"/>
    </source>
</evidence>
<sequence length="131" mass="13684">MSATAPTTVDVVLDKSALLALGSGSVLVSRLLHQSAATDTWRVHVALSALADADRARNGVAGHVAMLDQIVFHPLDLAAVLAASGQTRTLGWSHTRHVARPAPERPEGARVVTTAPKDWDGAGVRILDVSP</sequence>
<dbReference type="EMBL" id="JACHEM010000023">
    <property type="protein sequence ID" value="MBB6439530.1"/>
    <property type="molecule type" value="Genomic_DNA"/>
</dbReference>
<gene>
    <name evidence="1" type="ORF">HNQ79_006042</name>
</gene>
<accession>A0A7X0LSR3</accession>
<dbReference type="RefSeq" id="WP_311772317.1">
    <property type="nucleotide sequence ID" value="NZ_JACHEM010000023.1"/>
</dbReference>
<keyword evidence="2" id="KW-1185">Reference proteome</keyword>
<comment type="caution">
    <text evidence="1">The sequence shown here is derived from an EMBL/GenBank/DDBJ whole genome shotgun (WGS) entry which is preliminary data.</text>
</comment>
<evidence type="ECO:0000313" key="2">
    <source>
        <dbReference type="Proteomes" id="UP000540423"/>
    </source>
</evidence>
<dbReference type="AlphaFoldDB" id="A0A7X0LSR3"/>
<proteinExistence type="predicted"/>
<name>A0A7X0LSR3_9ACTN</name>
<protein>
    <submittedName>
        <fullName evidence="1">Uncharacterized protein</fullName>
    </submittedName>
</protein>